<comment type="caution">
    <text evidence="1">The sequence shown here is derived from an EMBL/GenBank/DDBJ whole genome shotgun (WGS) entry which is preliminary data.</text>
</comment>
<evidence type="ECO:0000313" key="2">
    <source>
        <dbReference type="Proteomes" id="UP000654075"/>
    </source>
</evidence>
<dbReference type="AlphaFoldDB" id="A0A813GZM8"/>
<reference evidence="1" key="1">
    <citation type="submission" date="2021-02" db="EMBL/GenBank/DDBJ databases">
        <authorList>
            <person name="Dougan E. K."/>
            <person name="Rhodes N."/>
            <person name="Thang M."/>
            <person name="Chan C."/>
        </authorList>
    </citation>
    <scope>NUCLEOTIDE SEQUENCE</scope>
</reference>
<proteinExistence type="predicted"/>
<dbReference type="Proteomes" id="UP000654075">
    <property type="component" value="Unassembled WGS sequence"/>
</dbReference>
<protein>
    <submittedName>
        <fullName evidence="1">Uncharacterized protein</fullName>
    </submittedName>
</protein>
<name>A0A813GZM8_POLGL</name>
<organism evidence="1 2">
    <name type="scientific">Polarella glacialis</name>
    <name type="common">Dinoflagellate</name>
    <dbReference type="NCBI Taxonomy" id="89957"/>
    <lineage>
        <taxon>Eukaryota</taxon>
        <taxon>Sar</taxon>
        <taxon>Alveolata</taxon>
        <taxon>Dinophyceae</taxon>
        <taxon>Suessiales</taxon>
        <taxon>Suessiaceae</taxon>
        <taxon>Polarella</taxon>
    </lineage>
</organism>
<keyword evidence="2" id="KW-1185">Reference proteome</keyword>
<gene>
    <name evidence="1" type="ORF">PGLA1383_LOCUS47045</name>
</gene>
<sequence length="138" mass="14747">MSLNAFMEAVGSPPSSSMPHEQVEIPPPLPLSFACCFLPSCCSLRYIIINMSCVTWDSFPSAPGFFWTSPGSMVWTNSGKVGPADALVVDPLVFSLLFFLSVDPTRKYQSSTHASDSSQSSSLLIGGSLVTKETPSFG</sequence>
<dbReference type="EMBL" id="CAJNNV010029969">
    <property type="protein sequence ID" value="CAE8630846.1"/>
    <property type="molecule type" value="Genomic_DNA"/>
</dbReference>
<accession>A0A813GZM8</accession>
<evidence type="ECO:0000313" key="1">
    <source>
        <dbReference type="EMBL" id="CAE8630846.1"/>
    </source>
</evidence>